<dbReference type="EMBL" id="JAIWYP010000005">
    <property type="protein sequence ID" value="KAH3822229.1"/>
    <property type="molecule type" value="Genomic_DNA"/>
</dbReference>
<name>A0A9D4JTG0_DREPO</name>
<proteinExistence type="predicted"/>
<evidence type="ECO:0000313" key="2">
    <source>
        <dbReference type="Proteomes" id="UP000828390"/>
    </source>
</evidence>
<gene>
    <name evidence="1" type="ORF">DPMN_124003</name>
</gene>
<evidence type="ECO:0000313" key="1">
    <source>
        <dbReference type="EMBL" id="KAH3822229.1"/>
    </source>
</evidence>
<dbReference type="Proteomes" id="UP000828390">
    <property type="component" value="Unassembled WGS sequence"/>
</dbReference>
<accession>A0A9D4JTG0</accession>
<comment type="caution">
    <text evidence="1">The sequence shown here is derived from an EMBL/GenBank/DDBJ whole genome shotgun (WGS) entry which is preliminary data.</text>
</comment>
<reference evidence="1" key="2">
    <citation type="submission" date="2020-11" db="EMBL/GenBank/DDBJ databases">
        <authorList>
            <person name="McCartney M.A."/>
            <person name="Auch B."/>
            <person name="Kono T."/>
            <person name="Mallez S."/>
            <person name="Becker A."/>
            <person name="Gohl D.M."/>
            <person name="Silverstein K.A.T."/>
            <person name="Koren S."/>
            <person name="Bechman K.B."/>
            <person name="Herman A."/>
            <person name="Abrahante J.E."/>
            <person name="Garbe J."/>
        </authorList>
    </citation>
    <scope>NUCLEOTIDE SEQUENCE</scope>
    <source>
        <strain evidence="1">Duluth1</strain>
        <tissue evidence="1">Whole animal</tissue>
    </source>
</reference>
<dbReference type="AlphaFoldDB" id="A0A9D4JTG0"/>
<protein>
    <submittedName>
        <fullName evidence="1">Uncharacterized protein</fullName>
    </submittedName>
</protein>
<keyword evidence="2" id="KW-1185">Reference proteome</keyword>
<organism evidence="1 2">
    <name type="scientific">Dreissena polymorpha</name>
    <name type="common">Zebra mussel</name>
    <name type="synonym">Mytilus polymorpha</name>
    <dbReference type="NCBI Taxonomy" id="45954"/>
    <lineage>
        <taxon>Eukaryota</taxon>
        <taxon>Metazoa</taxon>
        <taxon>Spiralia</taxon>
        <taxon>Lophotrochozoa</taxon>
        <taxon>Mollusca</taxon>
        <taxon>Bivalvia</taxon>
        <taxon>Autobranchia</taxon>
        <taxon>Heteroconchia</taxon>
        <taxon>Euheterodonta</taxon>
        <taxon>Imparidentia</taxon>
        <taxon>Neoheterodontei</taxon>
        <taxon>Myida</taxon>
        <taxon>Dreissenoidea</taxon>
        <taxon>Dreissenidae</taxon>
        <taxon>Dreissena</taxon>
    </lineage>
</organism>
<sequence length="109" mass="12819">MSGRGRGVQRRALRAVVERVQREGGGCRRRSIRHRRMNQGPDGVEGLRREWRRYQMRHQPLFLFQNQRRHPQQNHLQSVDAQTIAPKMVRLLHSVILSTHPIGYHVVAT</sequence>
<reference evidence="1" key="1">
    <citation type="journal article" date="2019" name="bioRxiv">
        <title>The Genome of the Zebra Mussel, Dreissena polymorpha: A Resource for Invasive Species Research.</title>
        <authorList>
            <person name="McCartney M.A."/>
            <person name="Auch B."/>
            <person name="Kono T."/>
            <person name="Mallez S."/>
            <person name="Zhang Y."/>
            <person name="Obille A."/>
            <person name="Becker A."/>
            <person name="Abrahante J.E."/>
            <person name="Garbe J."/>
            <person name="Badalamenti J.P."/>
            <person name="Herman A."/>
            <person name="Mangelson H."/>
            <person name="Liachko I."/>
            <person name="Sullivan S."/>
            <person name="Sone E.D."/>
            <person name="Koren S."/>
            <person name="Silverstein K.A.T."/>
            <person name="Beckman K.B."/>
            <person name="Gohl D.M."/>
        </authorList>
    </citation>
    <scope>NUCLEOTIDE SEQUENCE</scope>
    <source>
        <strain evidence="1">Duluth1</strain>
        <tissue evidence="1">Whole animal</tissue>
    </source>
</reference>